<evidence type="ECO:0000256" key="2">
    <source>
        <dbReference type="ARBA" id="ARBA00022692"/>
    </source>
</evidence>
<comment type="caution">
    <text evidence="9">The sequence shown here is derived from an EMBL/GenBank/DDBJ whole genome shotgun (WGS) entry which is preliminary data.</text>
</comment>
<reference evidence="9 10" key="1">
    <citation type="journal article" date="2018" name="Plant J.">
        <title>Genome sequences of Chlorella sorokiniana UTEX 1602 and Micractinium conductrix SAG 241.80: implications to maltose excretion by a green alga.</title>
        <authorList>
            <person name="Arriola M.B."/>
            <person name="Velmurugan N."/>
            <person name="Zhang Y."/>
            <person name="Plunkett M.H."/>
            <person name="Hondzo H."/>
            <person name="Barney B.M."/>
        </authorList>
    </citation>
    <scope>NUCLEOTIDE SEQUENCE [LARGE SCALE GENOMIC DNA]</scope>
    <source>
        <strain evidence="10">UTEX 1602</strain>
    </source>
</reference>
<sequence>MSTSTASPSGRVRLPVKDPRVQELLLWTNPRNSAIALGGVTAAYAALQWGSANPLQTGAYLGLVLVLGCFLWNNIASFTHRPPVPVPRLLKEGVSEAQAKDYAAKATVHVNKGLSFAYRLATGREPVLTGTVAGALYAVGRLAGLLSLLSLAYAAVVAAFILPKAYELKKDEIDGALDKARAQITALNDKYLSKVMARIPRHTPAKPAESSSERKEE</sequence>
<dbReference type="PROSITE" id="PS50845">
    <property type="entry name" value="RETICULON"/>
    <property type="match status" value="1"/>
</dbReference>
<evidence type="ECO:0000313" key="10">
    <source>
        <dbReference type="Proteomes" id="UP000239899"/>
    </source>
</evidence>
<evidence type="ECO:0000256" key="4">
    <source>
        <dbReference type="ARBA" id="ARBA00022989"/>
    </source>
</evidence>
<dbReference type="STRING" id="3076.A0A2P6TT61"/>
<protein>
    <recommendedName>
        <fullName evidence="6">Reticulon-like protein</fullName>
    </recommendedName>
</protein>
<gene>
    <name evidence="9" type="ORF">C2E21_3863</name>
</gene>
<dbReference type="InterPro" id="IPR003388">
    <property type="entry name" value="Reticulon"/>
</dbReference>
<evidence type="ECO:0000313" key="9">
    <source>
        <dbReference type="EMBL" id="PRW57255.1"/>
    </source>
</evidence>
<evidence type="ECO:0000259" key="8">
    <source>
        <dbReference type="PROSITE" id="PS50845"/>
    </source>
</evidence>
<feature type="transmembrane region" description="Helical" evidence="6">
    <location>
        <begin position="142"/>
        <end position="162"/>
    </location>
</feature>
<keyword evidence="10" id="KW-1185">Reference proteome</keyword>
<feature type="transmembrane region" description="Helical" evidence="6">
    <location>
        <begin position="33"/>
        <end position="50"/>
    </location>
</feature>
<keyword evidence="4 6" id="KW-1133">Transmembrane helix</keyword>
<feature type="domain" description="Reticulon" evidence="8">
    <location>
        <begin position="21"/>
        <end position="217"/>
    </location>
</feature>
<organism evidence="9 10">
    <name type="scientific">Chlorella sorokiniana</name>
    <name type="common">Freshwater green alga</name>
    <dbReference type="NCBI Taxonomy" id="3076"/>
    <lineage>
        <taxon>Eukaryota</taxon>
        <taxon>Viridiplantae</taxon>
        <taxon>Chlorophyta</taxon>
        <taxon>core chlorophytes</taxon>
        <taxon>Trebouxiophyceae</taxon>
        <taxon>Chlorellales</taxon>
        <taxon>Chlorellaceae</taxon>
        <taxon>Chlorella clade</taxon>
        <taxon>Chlorella</taxon>
    </lineage>
</organism>
<dbReference type="EMBL" id="LHPG02000007">
    <property type="protein sequence ID" value="PRW57255.1"/>
    <property type="molecule type" value="Genomic_DNA"/>
</dbReference>
<evidence type="ECO:0000256" key="6">
    <source>
        <dbReference type="RuleBase" id="RU363132"/>
    </source>
</evidence>
<dbReference type="Pfam" id="PF02453">
    <property type="entry name" value="Reticulon"/>
    <property type="match status" value="1"/>
</dbReference>
<name>A0A2P6TT61_CHLSO</name>
<dbReference type="GO" id="GO:0005789">
    <property type="term" value="C:endoplasmic reticulum membrane"/>
    <property type="evidence" value="ECO:0007669"/>
    <property type="project" value="UniProtKB-SubCell"/>
</dbReference>
<feature type="region of interest" description="Disordered" evidence="7">
    <location>
        <begin position="198"/>
        <end position="217"/>
    </location>
</feature>
<dbReference type="InterPro" id="IPR045064">
    <property type="entry name" value="Reticulon-like"/>
</dbReference>
<evidence type="ECO:0000256" key="7">
    <source>
        <dbReference type="SAM" id="MobiDB-lite"/>
    </source>
</evidence>
<proteinExistence type="predicted"/>
<keyword evidence="3 6" id="KW-0256">Endoplasmic reticulum</keyword>
<evidence type="ECO:0000256" key="3">
    <source>
        <dbReference type="ARBA" id="ARBA00022824"/>
    </source>
</evidence>
<feature type="transmembrane region" description="Helical" evidence="6">
    <location>
        <begin position="57"/>
        <end position="75"/>
    </location>
</feature>
<dbReference type="PANTHER" id="PTHR10994:SF193">
    <property type="entry name" value="RETICULON-LIKE PROTEIN"/>
    <property type="match status" value="1"/>
</dbReference>
<dbReference type="GO" id="GO:0009617">
    <property type="term" value="P:response to bacterium"/>
    <property type="evidence" value="ECO:0007669"/>
    <property type="project" value="InterPro"/>
</dbReference>
<dbReference type="PANTHER" id="PTHR10994">
    <property type="entry name" value="RETICULON"/>
    <property type="match status" value="1"/>
</dbReference>
<evidence type="ECO:0000256" key="1">
    <source>
        <dbReference type="ARBA" id="ARBA00004477"/>
    </source>
</evidence>
<accession>A0A2P6TT61</accession>
<keyword evidence="2 6" id="KW-0812">Transmembrane</keyword>
<keyword evidence="5 6" id="KW-0472">Membrane</keyword>
<comment type="subcellular location">
    <subcellularLocation>
        <location evidence="1 6">Endoplasmic reticulum membrane</location>
        <topology evidence="1 6">Multi-pass membrane protein</topology>
    </subcellularLocation>
</comment>
<dbReference type="Proteomes" id="UP000239899">
    <property type="component" value="Unassembled WGS sequence"/>
</dbReference>
<evidence type="ECO:0000256" key="5">
    <source>
        <dbReference type="ARBA" id="ARBA00023136"/>
    </source>
</evidence>
<dbReference type="AlphaFoldDB" id="A0A2P6TT61"/>
<dbReference type="OrthoDB" id="567788at2759"/>